<proteinExistence type="inferred from homology"/>
<dbReference type="EMBL" id="QEWQ01000003">
    <property type="protein sequence ID" value="PWD81309.1"/>
    <property type="molecule type" value="Genomic_DNA"/>
</dbReference>
<dbReference type="GO" id="GO:0070043">
    <property type="term" value="F:rRNA (guanine-N7-)-methyltransferase activity"/>
    <property type="evidence" value="ECO:0007669"/>
    <property type="project" value="UniProtKB-UniRule"/>
</dbReference>
<dbReference type="Gene3D" id="3.40.50.150">
    <property type="entry name" value="Vaccinia Virus protein VP39"/>
    <property type="match status" value="1"/>
</dbReference>
<keyword evidence="1 6" id="KW-0963">Cytoplasm</keyword>
<keyword evidence="8" id="KW-1185">Reference proteome</keyword>
<gene>
    <name evidence="6" type="primary">rsmG</name>
    <name evidence="7" type="ORF">DC083_05310</name>
</gene>
<dbReference type="NCBIfam" id="TIGR00138">
    <property type="entry name" value="rsmG_gidB"/>
    <property type="match status" value="1"/>
</dbReference>
<feature type="binding site" evidence="6">
    <location>
        <begin position="131"/>
        <end position="132"/>
    </location>
    <ligand>
        <name>S-adenosyl-L-methionine</name>
        <dbReference type="ChEBI" id="CHEBI:59789"/>
    </ligand>
</feature>
<name>A0A2U2AFF7_9GAMM</name>
<feature type="binding site" evidence="6">
    <location>
        <position position="146"/>
    </location>
    <ligand>
        <name>S-adenosyl-L-methionine</name>
        <dbReference type="ChEBI" id="CHEBI:59789"/>
    </ligand>
</feature>
<feature type="binding site" evidence="6">
    <location>
        <position position="80"/>
    </location>
    <ligand>
        <name>S-adenosyl-L-methionine</name>
        <dbReference type="ChEBI" id="CHEBI:59789"/>
    </ligand>
</feature>
<comment type="function">
    <text evidence="6">Specifically methylates the N7 position of guanine in position 527 of 16S rRNA.</text>
</comment>
<sequence length="210" mass="23664">MSINQEMVKLALSELTFAIDEGACDKLTRYLQGMLLWNRAYNLTAITEPNEMIIKHLLDSLVLVPELRARFPEGRFIDVGTGAGLPGIPLSIVMPECAWTLLDSATKRTRFLTQMKLELGLDNVTIVTSRVQDYDPEEGFDAVLSRAFASGEDMVKWSEHLLKPTGSMVAMKGKWLDAEWQNVTGFPHREVISLTVPHLAEERHLILLKR</sequence>
<comment type="catalytic activity">
    <reaction evidence="6">
        <text>guanosine(527) in 16S rRNA + S-adenosyl-L-methionine = N(7)-methylguanosine(527) in 16S rRNA + S-adenosyl-L-homocysteine</text>
        <dbReference type="Rhea" id="RHEA:42732"/>
        <dbReference type="Rhea" id="RHEA-COMP:10209"/>
        <dbReference type="Rhea" id="RHEA-COMP:10210"/>
        <dbReference type="ChEBI" id="CHEBI:57856"/>
        <dbReference type="ChEBI" id="CHEBI:59789"/>
        <dbReference type="ChEBI" id="CHEBI:74269"/>
        <dbReference type="ChEBI" id="CHEBI:74480"/>
        <dbReference type="EC" id="2.1.1.170"/>
    </reaction>
</comment>
<keyword evidence="4 6" id="KW-0808">Transferase</keyword>
<dbReference type="Proteomes" id="UP000245020">
    <property type="component" value="Unassembled WGS sequence"/>
</dbReference>
<evidence type="ECO:0000256" key="3">
    <source>
        <dbReference type="ARBA" id="ARBA00022603"/>
    </source>
</evidence>
<feature type="binding site" evidence="6">
    <location>
        <position position="85"/>
    </location>
    <ligand>
        <name>S-adenosyl-L-methionine</name>
        <dbReference type="ChEBI" id="CHEBI:59789"/>
    </ligand>
</feature>
<dbReference type="PANTHER" id="PTHR31760:SF0">
    <property type="entry name" value="S-ADENOSYL-L-METHIONINE-DEPENDENT METHYLTRANSFERASES SUPERFAMILY PROTEIN"/>
    <property type="match status" value="1"/>
</dbReference>
<protein>
    <recommendedName>
        <fullName evidence="6">Ribosomal RNA small subunit methyltransferase G</fullName>
        <ecNumber evidence="6">2.1.1.170</ecNumber>
    </recommendedName>
    <alternativeName>
        <fullName evidence="6">16S rRNA 7-methylguanosine methyltransferase</fullName>
        <shortName evidence="6">16S rRNA m7G methyltransferase</shortName>
    </alternativeName>
</protein>
<dbReference type="PIRSF" id="PIRSF003078">
    <property type="entry name" value="GidB"/>
    <property type="match status" value="1"/>
</dbReference>
<dbReference type="RefSeq" id="WP_109189200.1">
    <property type="nucleotide sequence ID" value="NZ_BMYA01000003.1"/>
</dbReference>
<evidence type="ECO:0000256" key="6">
    <source>
        <dbReference type="HAMAP-Rule" id="MF_00074"/>
    </source>
</evidence>
<dbReference type="SUPFAM" id="SSF53335">
    <property type="entry name" value="S-adenosyl-L-methionine-dependent methyltransferases"/>
    <property type="match status" value="1"/>
</dbReference>
<dbReference type="GO" id="GO:0005829">
    <property type="term" value="C:cytosol"/>
    <property type="evidence" value="ECO:0007669"/>
    <property type="project" value="TreeGrafter"/>
</dbReference>
<comment type="caution">
    <text evidence="7">The sequence shown here is derived from an EMBL/GenBank/DDBJ whole genome shotgun (WGS) entry which is preliminary data.</text>
</comment>
<reference evidence="8" key="1">
    <citation type="submission" date="2018-05" db="EMBL/GenBank/DDBJ databases">
        <title>Ignatzschineria dubaiensis sp. nov., isolated from necrotic foot tissues of dromedaries (Camelus dromedarius) and associated maggots in Dubai, United Arab Emirates.</title>
        <authorList>
            <person name="Tsang C.C."/>
            <person name="Tang J.Y.M."/>
            <person name="Fong J.Y.H."/>
            <person name="Kinne J."/>
            <person name="Lee H.H."/>
            <person name="Joseph M."/>
            <person name="Jose S."/>
            <person name="Schuster R.K."/>
            <person name="Tang Y."/>
            <person name="Sivakumar S."/>
            <person name="Chen J.H.K."/>
            <person name="Teng J.L.L."/>
            <person name="Lau S.K.P."/>
            <person name="Wernery U."/>
            <person name="Woo P.C.Y."/>
        </authorList>
    </citation>
    <scope>NUCLEOTIDE SEQUENCE [LARGE SCALE GENOMIC DNA]</scope>
    <source>
        <strain evidence="8">KCTC 22644</strain>
    </source>
</reference>
<dbReference type="EC" id="2.1.1.170" evidence="6"/>
<evidence type="ECO:0000313" key="8">
    <source>
        <dbReference type="Proteomes" id="UP000245020"/>
    </source>
</evidence>
<dbReference type="CDD" id="cd02440">
    <property type="entry name" value="AdoMet_MTases"/>
    <property type="match status" value="1"/>
</dbReference>
<evidence type="ECO:0000256" key="4">
    <source>
        <dbReference type="ARBA" id="ARBA00022679"/>
    </source>
</evidence>
<dbReference type="InterPro" id="IPR029063">
    <property type="entry name" value="SAM-dependent_MTases_sf"/>
</dbReference>
<evidence type="ECO:0000313" key="7">
    <source>
        <dbReference type="EMBL" id="PWD81309.1"/>
    </source>
</evidence>
<comment type="caution">
    <text evidence="6">Lacks conserved residue(s) required for the propagation of feature annotation.</text>
</comment>
<evidence type="ECO:0000256" key="1">
    <source>
        <dbReference type="ARBA" id="ARBA00022490"/>
    </source>
</evidence>
<dbReference type="InterPro" id="IPR003682">
    <property type="entry name" value="rRNA_ssu_MeTfrase_G"/>
</dbReference>
<comment type="similarity">
    <text evidence="6">Belongs to the methyltransferase superfamily. RNA methyltransferase RsmG family.</text>
</comment>
<evidence type="ECO:0000256" key="2">
    <source>
        <dbReference type="ARBA" id="ARBA00022552"/>
    </source>
</evidence>
<comment type="subcellular location">
    <subcellularLocation>
        <location evidence="6">Cytoplasm</location>
    </subcellularLocation>
</comment>
<keyword evidence="5 6" id="KW-0949">S-adenosyl-L-methionine</keyword>
<dbReference type="AlphaFoldDB" id="A0A2U2AFF7"/>
<evidence type="ECO:0000256" key="5">
    <source>
        <dbReference type="ARBA" id="ARBA00022691"/>
    </source>
</evidence>
<dbReference type="PANTHER" id="PTHR31760">
    <property type="entry name" value="S-ADENOSYL-L-METHIONINE-DEPENDENT METHYLTRANSFERASES SUPERFAMILY PROTEIN"/>
    <property type="match status" value="1"/>
</dbReference>
<dbReference type="HAMAP" id="MF_00074">
    <property type="entry name" value="16SrRNA_methyltr_G"/>
    <property type="match status" value="1"/>
</dbReference>
<dbReference type="Pfam" id="PF02527">
    <property type="entry name" value="GidB"/>
    <property type="match status" value="1"/>
</dbReference>
<keyword evidence="3 6" id="KW-0489">Methyltransferase</keyword>
<dbReference type="OrthoDB" id="9808773at2"/>
<keyword evidence="2 6" id="KW-0698">rRNA processing</keyword>
<organism evidence="7 8">
    <name type="scientific">Ignatzschineria ureiclastica</name>
    <dbReference type="NCBI Taxonomy" id="472582"/>
    <lineage>
        <taxon>Bacteria</taxon>
        <taxon>Pseudomonadati</taxon>
        <taxon>Pseudomonadota</taxon>
        <taxon>Gammaproteobacteria</taxon>
        <taxon>Cardiobacteriales</taxon>
        <taxon>Ignatzschineriaceae</taxon>
        <taxon>Ignatzschineria</taxon>
    </lineage>
</organism>
<accession>A0A2U2AFF7</accession>